<keyword evidence="1" id="KW-1133">Transmembrane helix</keyword>
<dbReference type="Proteomes" id="UP000290289">
    <property type="component" value="Chromosome 10"/>
</dbReference>
<accession>A0A498J0K7</accession>
<name>A0A498J0K7_MALDO</name>
<proteinExistence type="predicted"/>
<keyword evidence="1" id="KW-0812">Transmembrane</keyword>
<evidence type="ECO:0000313" key="2">
    <source>
        <dbReference type="EMBL" id="RXH88067.1"/>
    </source>
</evidence>
<comment type="caution">
    <text evidence="2">The sequence shown here is derived from an EMBL/GenBank/DDBJ whole genome shotgun (WGS) entry which is preliminary data.</text>
</comment>
<reference evidence="2 3" key="1">
    <citation type="submission" date="2018-10" db="EMBL/GenBank/DDBJ databases">
        <title>A high-quality apple genome assembly.</title>
        <authorList>
            <person name="Hu J."/>
        </authorList>
    </citation>
    <scope>NUCLEOTIDE SEQUENCE [LARGE SCALE GENOMIC DNA]</scope>
    <source>
        <strain evidence="3">cv. HFTH1</strain>
        <tissue evidence="2">Young leaf</tissue>
    </source>
</reference>
<organism evidence="2 3">
    <name type="scientific">Malus domestica</name>
    <name type="common">Apple</name>
    <name type="synonym">Pyrus malus</name>
    <dbReference type="NCBI Taxonomy" id="3750"/>
    <lineage>
        <taxon>Eukaryota</taxon>
        <taxon>Viridiplantae</taxon>
        <taxon>Streptophyta</taxon>
        <taxon>Embryophyta</taxon>
        <taxon>Tracheophyta</taxon>
        <taxon>Spermatophyta</taxon>
        <taxon>Magnoliopsida</taxon>
        <taxon>eudicotyledons</taxon>
        <taxon>Gunneridae</taxon>
        <taxon>Pentapetalae</taxon>
        <taxon>rosids</taxon>
        <taxon>fabids</taxon>
        <taxon>Rosales</taxon>
        <taxon>Rosaceae</taxon>
        <taxon>Amygdaloideae</taxon>
        <taxon>Maleae</taxon>
        <taxon>Malus</taxon>
    </lineage>
</organism>
<keyword evidence="3" id="KW-1185">Reference proteome</keyword>
<dbReference type="AlphaFoldDB" id="A0A498J0K7"/>
<feature type="transmembrane region" description="Helical" evidence="1">
    <location>
        <begin position="36"/>
        <end position="53"/>
    </location>
</feature>
<gene>
    <name evidence="2" type="ORF">DVH24_042138</name>
</gene>
<protein>
    <submittedName>
        <fullName evidence="2">Uncharacterized protein</fullName>
    </submittedName>
</protein>
<evidence type="ECO:0000256" key="1">
    <source>
        <dbReference type="SAM" id="Phobius"/>
    </source>
</evidence>
<sequence>MAGVVHLAEQGNWLRLSRRHRAEHRLVDAFDCGGAGHAWLLLFFGFVFSLRFLQIVRLQIVITHPLHLWRGSLMIRDCHCLQSNTLCLVNSSSVTLWDSTPPATLSRQLKLAI</sequence>
<keyword evidence="1" id="KW-0472">Membrane</keyword>
<dbReference type="EMBL" id="RDQH01000336">
    <property type="protein sequence ID" value="RXH88067.1"/>
    <property type="molecule type" value="Genomic_DNA"/>
</dbReference>
<evidence type="ECO:0000313" key="3">
    <source>
        <dbReference type="Proteomes" id="UP000290289"/>
    </source>
</evidence>